<comment type="function">
    <text evidence="5">Forms part of the polypeptide exit tunnel.</text>
</comment>
<dbReference type="GO" id="GO:0003735">
    <property type="term" value="F:structural constituent of ribosome"/>
    <property type="evidence" value="ECO:0007669"/>
    <property type="project" value="InterPro"/>
</dbReference>
<dbReference type="PANTHER" id="PTHR10746:SF6">
    <property type="entry name" value="LARGE RIBOSOMAL SUBUNIT PROTEIN UL4M"/>
    <property type="match status" value="1"/>
</dbReference>
<feature type="region of interest" description="Disordered" evidence="6">
    <location>
        <begin position="52"/>
        <end position="71"/>
    </location>
</feature>
<evidence type="ECO:0000313" key="7">
    <source>
        <dbReference type="EMBL" id="PJE67358.1"/>
    </source>
</evidence>
<proteinExistence type="inferred from homology"/>
<comment type="caution">
    <text evidence="7">The sequence shown here is derived from an EMBL/GenBank/DDBJ whole genome shotgun (WGS) entry which is preliminary data.</text>
</comment>
<protein>
    <recommendedName>
        <fullName evidence="4 5">Large ribosomal subunit protein uL4</fullName>
    </recommendedName>
</protein>
<evidence type="ECO:0000256" key="4">
    <source>
        <dbReference type="ARBA" id="ARBA00035244"/>
    </source>
</evidence>
<feature type="compositionally biased region" description="Basic residues" evidence="6">
    <location>
        <begin position="60"/>
        <end position="71"/>
    </location>
</feature>
<dbReference type="GO" id="GO:0019843">
    <property type="term" value="F:rRNA binding"/>
    <property type="evidence" value="ECO:0007669"/>
    <property type="project" value="UniProtKB-UniRule"/>
</dbReference>
<evidence type="ECO:0000256" key="5">
    <source>
        <dbReference type="HAMAP-Rule" id="MF_01328"/>
    </source>
</evidence>
<dbReference type="SUPFAM" id="SSF52166">
    <property type="entry name" value="Ribosomal protein L4"/>
    <property type="match status" value="1"/>
</dbReference>
<keyword evidence="5" id="KW-0699">rRNA-binding</keyword>
<reference evidence="8" key="1">
    <citation type="submission" date="2017-09" db="EMBL/GenBank/DDBJ databases">
        <title>Depth-based differentiation of microbial function through sediment-hosted aquifers and enrichment of novel symbionts in the deep terrestrial subsurface.</title>
        <authorList>
            <person name="Probst A.J."/>
            <person name="Ladd B."/>
            <person name="Jarett J.K."/>
            <person name="Geller-Mcgrath D.E."/>
            <person name="Sieber C.M.K."/>
            <person name="Emerson J.B."/>
            <person name="Anantharaman K."/>
            <person name="Thomas B.C."/>
            <person name="Malmstrom R."/>
            <person name="Stieglmeier M."/>
            <person name="Klingl A."/>
            <person name="Woyke T."/>
            <person name="Ryan C.M."/>
            <person name="Banfield J.F."/>
        </authorList>
    </citation>
    <scope>NUCLEOTIDE SEQUENCE [LARGE SCALE GENOMIC DNA]</scope>
</reference>
<dbReference type="Proteomes" id="UP000231474">
    <property type="component" value="Unassembled WGS sequence"/>
</dbReference>
<keyword evidence="5" id="KW-0694">RNA-binding</keyword>
<dbReference type="NCBIfam" id="TIGR03953">
    <property type="entry name" value="rplD_bact"/>
    <property type="match status" value="1"/>
</dbReference>
<evidence type="ECO:0000256" key="6">
    <source>
        <dbReference type="SAM" id="MobiDB-lite"/>
    </source>
</evidence>
<dbReference type="AlphaFoldDB" id="A0A2M8L389"/>
<comment type="function">
    <text evidence="5">One of the primary rRNA binding proteins, this protein initially binds near the 5'-end of the 23S rRNA. It is important during the early stages of 50S assembly. It makes multiple contacts with different domains of the 23S rRNA in the assembled 50S subunit and ribosome.</text>
</comment>
<gene>
    <name evidence="5" type="primary">rplD</name>
    <name evidence="7" type="ORF">COU95_02795</name>
</gene>
<evidence type="ECO:0000256" key="2">
    <source>
        <dbReference type="ARBA" id="ARBA00022980"/>
    </source>
</evidence>
<dbReference type="GO" id="GO:0005840">
    <property type="term" value="C:ribosome"/>
    <property type="evidence" value="ECO:0007669"/>
    <property type="project" value="UniProtKB-KW"/>
</dbReference>
<evidence type="ECO:0000313" key="8">
    <source>
        <dbReference type="Proteomes" id="UP000231474"/>
    </source>
</evidence>
<dbReference type="Pfam" id="PF00573">
    <property type="entry name" value="Ribosomal_L4"/>
    <property type="match status" value="1"/>
</dbReference>
<dbReference type="InterPro" id="IPR002136">
    <property type="entry name" value="Ribosomal_uL4"/>
</dbReference>
<comment type="similarity">
    <text evidence="1 5">Belongs to the universal ribosomal protein uL4 family.</text>
</comment>
<sequence>MIYAEVISLSGTKKPKISLPAKIFGAKPNPALMAQAVRVFLSNQREARAKTKTRSEVKRSKAKWYRQKGTGRARHGARSAPIFVGGGRAHGPTGEQNYEKAMPKKMGRAALISALSSRARDKEIIIVDGLEKIKKTKEMAKILKEVTGPFLLILSGKLENVILATRNIPSLALIQAKSLNAYEVLKAGKILITREAIKTLEAKWTKD</sequence>
<accession>A0A2M8L389</accession>
<keyword evidence="3 5" id="KW-0687">Ribonucleoprotein</keyword>
<dbReference type="HAMAP" id="MF_01328_B">
    <property type="entry name" value="Ribosomal_uL4_B"/>
    <property type="match status" value="1"/>
</dbReference>
<dbReference type="InterPro" id="IPR023574">
    <property type="entry name" value="Ribosomal_uL4_dom_sf"/>
</dbReference>
<evidence type="ECO:0000256" key="1">
    <source>
        <dbReference type="ARBA" id="ARBA00010528"/>
    </source>
</evidence>
<dbReference type="Gene3D" id="3.40.1370.10">
    <property type="match status" value="1"/>
</dbReference>
<dbReference type="GO" id="GO:0006412">
    <property type="term" value="P:translation"/>
    <property type="evidence" value="ECO:0007669"/>
    <property type="project" value="UniProtKB-UniRule"/>
</dbReference>
<keyword evidence="2 5" id="KW-0689">Ribosomal protein</keyword>
<dbReference type="InterPro" id="IPR013005">
    <property type="entry name" value="Ribosomal_uL4-like"/>
</dbReference>
<dbReference type="PANTHER" id="PTHR10746">
    <property type="entry name" value="50S RIBOSOMAL PROTEIN L4"/>
    <property type="match status" value="1"/>
</dbReference>
<evidence type="ECO:0000256" key="3">
    <source>
        <dbReference type="ARBA" id="ARBA00023274"/>
    </source>
</evidence>
<name>A0A2M8L389_9BACT</name>
<comment type="subunit">
    <text evidence="5">Part of the 50S ribosomal subunit.</text>
</comment>
<organism evidence="7 8">
    <name type="scientific">Candidatus Shapirobacteria bacterium CG10_big_fil_rev_8_21_14_0_10_40_9</name>
    <dbReference type="NCBI Taxonomy" id="1974888"/>
    <lineage>
        <taxon>Bacteria</taxon>
        <taxon>Candidatus Shapironibacteriota</taxon>
    </lineage>
</organism>
<dbReference type="GO" id="GO:1990904">
    <property type="term" value="C:ribonucleoprotein complex"/>
    <property type="evidence" value="ECO:0007669"/>
    <property type="project" value="UniProtKB-KW"/>
</dbReference>
<dbReference type="EMBL" id="PFEK01000055">
    <property type="protein sequence ID" value="PJE67358.1"/>
    <property type="molecule type" value="Genomic_DNA"/>
</dbReference>